<dbReference type="PANTHER" id="PTHR31204">
    <property type="entry name" value="SIGMA INTRACELLULAR RECEPTOR 2"/>
    <property type="match status" value="1"/>
</dbReference>
<feature type="transmembrane region" description="Helical" evidence="6">
    <location>
        <begin position="99"/>
        <end position="118"/>
    </location>
</feature>
<dbReference type="PIRSF" id="PIRSF031032">
    <property type="entry name" value="TMP_97_prd"/>
    <property type="match status" value="1"/>
</dbReference>
<comment type="caution">
    <text evidence="8">The sequence shown here is derived from an EMBL/GenBank/DDBJ whole genome shotgun (WGS) entry which is preliminary data.</text>
</comment>
<feature type="transmembrane region" description="Helical" evidence="6">
    <location>
        <begin position="138"/>
        <end position="159"/>
    </location>
</feature>
<evidence type="ECO:0000313" key="8">
    <source>
        <dbReference type="EMBL" id="GCB67136.1"/>
    </source>
</evidence>
<evidence type="ECO:0000256" key="5">
    <source>
        <dbReference type="ARBA" id="ARBA00023136"/>
    </source>
</evidence>
<dbReference type="GO" id="GO:0005886">
    <property type="term" value="C:plasma membrane"/>
    <property type="evidence" value="ECO:0007669"/>
    <property type="project" value="UniProtKB-UniRule"/>
</dbReference>
<keyword evidence="9" id="KW-1185">Reference proteome</keyword>
<dbReference type="Pfam" id="PF05241">
    <property type="entry name" value="EBP"/>
    <property type="match status" value="1"/>
</dbReference>
<evidence type="ECO:0000256" key="4">
    <source>
        <dbReference type="ARBA" id="ARBA00022989"/>
    </source>
</evidence>
<comment type="similarity">
    <text evidence="1">Belongs to the TMEM97/sigma-2 receptor family.</text>
</comment>
<keyword evidence="5 6" id="KW-0472">Membrane</keyword>
<feature type="transmembrane region" description="Helical" evidence="6">
    <location>
        <begin position="63"/>
        <end position="87"/>
    </location>
</feature>
<proteinExistence type="inferred from homology"/>
<dbReference type="Proteomes" id="UP000288216">
    <property type="component" value="Unassembled WGS sequence"/>
</dbReference>
<keyword evidence="6" id="KW-0539">Nucleus</keyword>
<dbReference type="GO" id="GO:0005764">
    <property type="term" value="C:lysosome"/>
    <property type="evidence" value="ECO:0007669"/>
    <property type="project" value="UniProtKB-UniRule"/>
</dbReference>
<protein>
    <recommendedName>
        <fullName evidence="6">Transmembrane protein 97</fullName>
    </recommendedName>
</protein>
<evidence type="ECO:0000313" key="9">
    <source>
        <dbReference type="Proteomes" id="UP000288216"/>
    </source>
</evidence>
<comment type="subcellular location">
    <subcellularLocation>
        <location evidence="6">Rough endoplasmic reticulum membrane</location>
        <topology evidence="6">Multi-pass membrane protein</topology>
    </subcellularLocation>
    <subcellularLocation>
        <location evidence="6">Nucleus membrane</location>
        <topology evidence="6">Multi-pass membrane protein</topology>
    </subcellularLocation>
</comment>
<evidence type="ECO:0000256" key="1">
    <source>
        <dbReference type="ARBA" id="ARBA00009096"/>
    </source>
</evidence>
<dbReference type="PANTHER" id="PTHR31204:SF1">
    <property type="entry name" value="SIGMA INTRACELLULAR RECEPTOR 2"/>
    <property type="match status" value="1"/>
</dbReference>
<dbReference type="InterPro" id="IPR033118">
    <property type="entry name" value="EXPERA"/>
</dbReference>
<dbReference type="EMBL" id="BFAA01001550">
    <property type="protein sequence ID" value="GCB67136.1"/>
    <property type="molecule type" value="Genomic_DNA"/>
</dbReference>
<dbReference type="InterPro" id="IPR051987">
    <property type="entry name" value="Sigma-2_receptor-like"/>
</dbReference>
<dbReference type="GO" id="GO:0031965">
    <property type="term" value="C:nuclear membrane"/>
    <property type="evidence" value="ECO:0007669"/>
    <property type="project" value="UniProtKB-SubCell"/>
</dbReference>
<evidence type="ECO:0000256" key="2">
    <source>
        <dbReference type="ARBA" id="ARBA00022692"/>
    </source>
</evidence>
<feature type="domain" description="EXPERA" evidence="7">
    <location>
        <begin position="8"/>
        <end position="153"/>
    </location>
</feature>
<evidence type="ECO:0000256" key="3">
    <source>
        <dbReference type="ARBA" id="ARBA00022824"/>
    </source>
</evidence>
<dbReference type="AlphaFoldDB" id="A0A401P1X7"/>
<name>A0A401P1X7_SCYTO</name>
<keyword evidence="4 6" id="KW-1133">Transmembrane helix</keyword>
<evidence type="ECO:0000256" key="6">
    <source>
        <dbReference type="PIRNR" id="PIRNR031032"/>
    </source>
</evidence>
<keyword evidence="2 6" id="KW-0812">Transmembrane</keyword>
<comment type="function">
    <text evidence="6">Sigma-2 receptor which contributes to ameliorate dysfunctional cellular processes and slow degenerative progression by regulating cell functions including cholesterol biosynthesis/trafficking, membrane trafficking, autophagy, lipid membrane-bound protein trafficking, and receptor stabilization at the cell surface. Forms a ternary complex with PGRMC1 receptor and low density lipoprotein receptor/LDLR at the plasma membrane, which increases LDLR-mediated LDL cholesterol internalization. Decreases lysosomal sterol transporter NPC1 availability to the cell, probably through NPC1-binding, hence controlling lipid transport, including cholesterol and LBPA, outside of late endosome/lysosome. Binds regio- and stereoselective ligand 20(S)-hydroxycholesterol (20(S)-OHC), thereby linking OHC binding to cholesterol homeostasis. Also able to bind cholesterol. Binds histatin 1 (Hst 1)/HN1 salivary peptide at the ER membrane, which is critical for increasing mitochondria-ER contacts and stimulating Hst1 wound healing properties. May alter the activity of some cytochrome P450 proteins. Although shows homologies with sterol isomerases (EXPERA domain), not able to catalyze sterol isomerization. However, may act as sensors of these molecules. Acts as a quality control factor in the ER, promoting the proteolytic degradation of nonproductive and extramitochondrial precursor proteins in the ER membrane thus removing them from the ER surface.</text>
</comment>
<evidence type="ECO:0000259" key="7">
    <source>
        <dbReference type="PROSITE" id="PS51751"/>
    </source>
</evidence>
<dbReference type="InterPro" id="IPR016964">
    <property type="entry name" value="Sigma2_recept"/>
</dbReference>
<reference evidence="8 9" key="1">
    <citation type="journal article" date="2018" name="Nat. Ecol. Evol.">
        <title>Shark genomes provide insights into elasmobranch evolution and the origin of vertebrates.</title>
        <authorList>
            <person name="Hara Y"/>
            <person name="Yamaguchi K"/>
            <person name="Onimaru K"/>
            <person name="Kadota M"/>
            <person name="Koyanagi M"/>
            <person name="Keeley SD"/>
            <person name="Tatsumi K"/>
            <person name="Tanaka K"/>
            <person name="Motone F"/>
            <person name="Kageyama Y"/>
            <person name="Nozu R"/>
            <person name="Adachi N"/>
            <person name="Nishimura O"/>
            <person name="Nakagawa R"/>
            <person name="Tanegashima C"/>
            <person name="Kiyatake I"/>
            <person name="Matsumoto R"/>
            <person name="Murakumo K"/>
            <person name="Nishida K"/>
            <person name="Terakita A"/>
            <person name="Kuratani S"/>
            <person name="Sato K"/>
            <person name="Hyodo S Kuraku.S."/>
        </authorList>
    </citation>
    <scope>NUCLEOTIDE SEQUENCE [LARGE SCALE GENOMIC DNA]</scope>
</reference>
<dbReference type="PROSITE" id="PS51751">
    <property type="entry name" value="EXPERA"/>
    <property type="match status" value="1"/>
</dbReference>
<organism evidence="8 9">
    <name type="scientific">Scyliorhinus torazame</name>
    <name type="common">Cloudy catshark</name>
    <name type="synonym">Catulus torazame</name>
    <dbReference type="NCBI Taxonomy" id="75743"/>
    <lineage>
        <taxon>Eukaryota</taxon>
        <taxon>Metazoa</taxon>
        <taxon>Chordata</taxon>
        <taxon>Craniata</taxon>
        <taxon>Vertebrata</taxon>
        <taxon>Chondrichthyes</taxon>
        <taxon>Elasmobranchii</taxon>
        <taxon>Galeomorphii</taxon>
        <taxon>Galeoidea</taxon>
        <taxon>Carcharhiniformes</taxon>
        <taxon>Scyliorhinidae</taxon>
        <taxon>Scyliorhinus</taxon>
    </lineage>
</organism>
<dbReference type="OMA" id="CTATTMI"/>
<feature type="transmembrane region" description="Helical" evidence="6">
    <location>
        <begin position="7"/>
        <end position="26"/>
    </location>
</feature>
<gene>
    <name evidence="8" type="ORF">scyTo_0005081</name>
</gene>
<sequence>MASCSRLLEWVFCLYFLSHIPITLGIDLQAVLPRDWYPGALQGLLKWYAARFKDPMIMDPPTWFKALILCEAVLQLPFFPIAAYAFYKGSCSWIRTPAIIYSTHVATTVISILAHILFNDFTESTYPGPKSMSERLSLLAIYAPYLLIPVMILITMFFSKRYNPDEGKKRR</sequence>
<keyword evidence="3 6" id="KW-0256">Endoplasmic reticulum</keyword>
<dbReference type="OrthoDB" id="433124at2759"/>
<accession>A0A401P1X7</accession>
<dbReference type="GO" id="GO:0030867">
    <property type="term" value="C:rough endoplasmic reticulum membrane"/>
    <property type="evidence" value="ECO:0007669"/>
    <property type="project" value="UniProtKB-SubCell"/>
</dbReference>
<dbReference type="STRING" id="75743.A0A401P1X7"/>